<feature type="compositionally biased region" description="Basic and acidic residues" evidence="1">
    <location>
        <begin position="125"/>
        <end position="135"/>
    </location>
</feature>
<reference evidence="2 3" key="1">
    <citation type="submission" date="2016-11" db="EMBL/GenBank/DDBJ databases">
        <authorList>
            <person name="Jaros S."/>
            <person name="Januszkiewicz K."/>
            <person name="Wedrychowicz H."/>
        </authorList>
    </citation>
    <scope>NUCLEOTIDE SEQUENCE [LARGE SCALE GENOMIC DNA]</scope>
    <source>
        <strain evidence="2 3">CGMCC 4.5723</strain>
    </source>
</reference>
<organism evidence="2 3">
    <name type="scientific">Nocardiopsis flavescens</name>
    <dbReference type="NCBI Taxonomy" id="758803"/>
    <lineage>
        <taxon>Bacteria</taxon>
        <taxon>Bacillati</taxon>
        <taxon>Actinomycetota</taxon>
        <taxon>Actinomycetes</taxon>
        <taxon>Streptosporangiales</taxon>
        <taxon>Nocardiopsidaceae</taxon>
        <taxon>Nocardiopsis</taxon>
    </lineage>
</organism>
<name>A0A1M6E226_9ACTN</name>
<proteinExistence type="predicted"/>
<gene>
    <name evidence="2" type="ORF">SAMN05421803_102118</name>
</gene>
<dbReference type="AlphaFoldDB" id="A0A1M6E226"/>
<sequence>MKRRGLLVGACAVAVVLVASLAWWRAARPLPSEPVPSATLTGILHEETERYVFPAWWSDGSTPVRLTADGGGLLIDAPGPGSDPVRGARVDVSLPAPPTADPAAVASLPGGDGAPWVAVAFESKPTEADDKDTTEKPLTWTGTDLTADDRLDGAEPATLPVRLRSNEISPAEGPSAIMTADAAVARLGGTDTVLVTTSQLGESSLHRCDPAACVWEEAPAPEEGLPFSVASTGGGLVALTGTPAEGHTVWFADDAGLGWRPLGGIPVGESVEALQDGAGGVAVLSRSGGDSERVYRIRTAGASGLDEVVGPAPLPGPGTVSAAAEAGGRWYLAGDRPGTARVDLGADPLAPALWVLGEDSWEPVRDDLLGHQPDQSIRLLYTNGEGRLAAVSSSPAQRITMTWRFDTADT</sequence>
<dbReference type="EMBL" id="FQZK01000002">
    <property type="protein sequence ID" value="SHI79537.1"/>
    <property type="molecule type" value="Genomic_DNA"/>
</dbReference>
<evidence type="ECO:0000256" key="1">
    <source>
        <dbReference type="SAM" id="MobiDB-lite"/>
    </source>
</evidence>
<evidence type="ECO:0000313" key="2">
    <source>
        <dbReference type="EMBL" id="SHI79537.1"/>
    </source>
</evidence>
<protein>
    <submittedName>
        <fullName evidence="2">Uncharacterized protein</fullName>
    </submittedName>
</protein>
<dbReference type="Proteomes" id="UP000184452">
    <property type="component" value="Unassembled WGS sequence"/>
</dbReference>
<keyword evidence="3" id="KW-1185">Reference proteome</keyword>
<accession>A0A1M6E226</accession>
<feature type="region of interest" description="Disordered" evidence="1">
    <location>
        <begin position="125"/>
        <end position="152"/>
    </location>
</feature>
<evidence type="ECO:0000313" key="3">
    <source>
        <dbReference type="Proteomes" id="UP000184452"/>
    </source>
</evidence>